<reference evidence="6" key="2">
    <citation type="journal article" date="2012" name="G3 (Bethesda)">
        <title>Pichia sorbitophila, an interspecies yeast hybrid reveals early steps of genome resolution following polyploidization.</title>
        <authorList>
            <person name="Leh Louis V."/>
            <person name="Despons L."/>
            <person name="Friedrich A."/>
            <person name="Martin T."/>
            <person name="Durrens P."/>
            <person name="Casaregola S."/>
            <person name="Neuveglise C."/>
            <person name="Fairhead C."/>
            <person name="Marck C."/>
            <person name="Cruz J.A."/>
            <person name="Straub M.L."/>
            <person name="Kugler V."/>
            <person name="Sacerdot C."/>
            <person name="Uzunov Z."/>
            <person name="Thierry A."/>
            <person name="Weiss S."/>
            <person name="Bleykasten C."/>
            <person name="De Montigny J."/>
            <person name="Jacques N."/>
            <person name="Jung P."/>
            <person name="Lemaire M."/>
            <person name="Mallet S."/>
            <person name="Morel G."/>
            <person name="Richard G.F."/>
            <person name="Sarkar A."/>
            <person name="Savel G."/>
            <person name="Schacherer J."/>
            <person name="Seret M.L."/>
            <person name="Talla E."/>
            <person name="Samson G."/>
            <person name="Jubin C."/>
            <person name="Poulain J."/>
            <person name="Vacherie B."/>
            <person name="Barbe V."/>
            <person name="Pelletier E."/>
            <person name="Sherman D.J."/>
            <person name="Westhof E."/>
            <person name="Weissenbach J."/>
            <person name="Baret P.V."/>
            <person name="Wincker P."/>
            <person name="Gaillardin C."/>
            <person name="Dujon B."/>
            <person name="Souciet J.L."/>
        </authorList>
    </citation>
    <scope>NUCLEOTIDE SEQUENCE [LARGE SCALE GENOMIC DNA]</scope>
    <source>
        <strain evidence="6">ATCC MYA-4447 / BCRC 22081 / CBS 7064 / NBRC 10061 / NRRL Y-12695</strain>
    </source>
</reference>
<evidence type="ECO:0000313" key="6">
    <source>
        <dbReference type="Proteomes" id="UP000005222"/>
    </source>
</evidence>
<proteinExistence type="inferred from homology"/>
<dbReference type="EMBL" id="FO082053">
    <property type="protein sequence ID" value="CCE79920.1"/>
    <property type="molecule type" value="Genomic_DNA"/>
</dbReference>
<reference evidence="5" key="1">
    <citation type="submission" date="2011-10" db="EMBL/GenBank/DDBJ databases">
        <authorList>
            <person name="Genoscope - CEA"/>
        </authorList>
    </citation>
    <scope>NUCLEOTIDE SEQUENCE</scope>
</reference>
<dbReference type="EMBL" id="FO082052">
    <property type="protein sequence ID" value="CCE80685.1"/>
    <property type="molecule type" value="Genomic_DNA"/>
</dbReference>
<dbReference type="PANTHER" id="PTHR12857">
    <property type="entry name" value="CXXC MOTIF CONTAINING ZINC BINDING PROTEIN"/>
    <property type="match status" value="1"/>
</dbReference>
<name>G8YGY3_PICSO</name>
<accession>G8YGY3</accession>
<dbReference type="GO" id="GO:0008270">
    <property type="term" value="F:zinc ion binding"/>
    <property type="evidence" value="ECO:0007669"/>
    <property type="project" value="TreeGrafter"/>
</dbReference>
<dbReference type="Proteomes" id="UP000005222">
    <property type="component" value="Chromosome H"/>
</dbReference>
<dbReference type="InParanoid" id="G8YGY3"/>
<keyword evidence="6" id="KW-1185">Reference proteome</keyword>
<dbReference type="InterPro" id="IPR008584">
    <property type="entry name" value="CXXC_Zn-binding_euk"/>
</dbReference>
<keyword evidence="2" id="KW-0479">Metal-binding</keyword>
<evidence type="ECO:0000256" key="2">
    <source>
        <dbReference type="ARBA" id="ARBA00022723"/>
    </source>
</evidence>
<dbReference type="SUPFAM" id="SSF141678">
    <property type="entry name" value="MAL13P1.257-like"/>
    <property type="match status" value="1"/>
</dbReference>
<gene>
    <name evidence="5" type="primary">Piso0_003012</name>
    <name evidence="4" type="ORF">GNLVRS01_PISO0G02954g</name>
    <name evidence="5" type="ORF">GNLVRS01_PISO0H02955g</name>
</gene>
<dbReference type="PANTHER" id="PTHR12857:SF0">
    <property type="entry name" value="CXXC MOTIF CONTAINING ZINC BINDING PROTEIN"/>
    <property type="match status" value="1"/>
</dbReference>
<dbReference type="FunCoup" id="G8YGY3">
    <property type="interactions" value="921"/>
</dbReference>
<evidence type="ECO:0000313" key="5">
    <source>
        <dbReference type="EMBL" id="CCE80685.1"/>
    </source>
</evidence>
<dbReference type="eggNOG" id="KOG1296">
    <property type="taxonomic scope" value="Eukaryota"/>
</dbReference>
<dbReference type="AlphaFoldDB" id="G8YGY3"/>
<comment type="similarity">
    <text evidence="1">Belongs to the UPF0587 family.</text>
</comment>
<protein>
    <submittedName>
        <fullName evidence="5">Piso0_003012 protein</fullName>
    </submittedName>
</protein>
<evidence type="ECO:0000256" key="1">
    <source>
        <dbReference type="ARBA" id="ARBA00007818"/>
    </source>
</evidence>
<keyword evidence="3" id="KW-0862">Zinc</keyword>
<dbReference type="OrthoDB" id="10248838at2759"/>
<dbReference type="Proteomes" id="UP000005222">
    <property type="component" value="Chromosome G"/>
</dbReference>
<dbReference type="Pfam" id="PF05907">
    <property type="entry name" value="CXXC_Zn-b_euk"/>
    <property type="match status" value="1"/>
</dbReference>
<evidence type="ECO:0000313" key="4">
    <source>
        <dbReference type="EMBL" id="CCE79920.1"/>
    </source>
</evidence>
<organism evidence="5 6">
    <name type="scientific">Pichia sorbitophila (strain ATCC MYA-4447 / BCRC 22081 / CBS 7064 / NBRC 10061 / NRRL Y-12695)</name>
    <name type="common">Hybrid yeast</name>
    <dbReference type="NCBI Taxonomy" id="559304"/>
    <lineage>
        <taxon>Eukaryota</taxon>
        <taxon>Fungi</taxon>
        <taxon>Dikarya</taxon>
        <taxon>Ascomycota</taxon>
        <taxon>Saccharomycotina</taxon>
        <taxon>Pichiomycetes</taxon>
        <taxon>Debaryomycetaceae</taxon>
        <taxon>Millerozyma</taxon>
    </lineage>
</organism>
<sequence length="161" mass="18153">MGNYYVKVSAELNGVTDLCPVDTPDNPFEYTFKIECTKCREEHPRPVTINRFEQYEVTGSKGSANFVYRCRMCKSEHSASISRTDRKYTSDDNGKAVPLLIIDARGVDFTEFKPVGQFQCTGAGSGTAFDEVDLEDGEWFDYDDKEGAEVSIVDVKWEITN</sequence>
<evidence type="ECO:0000256" key="3">
    <source>
        <dbReference type="ARBA" id="ARBA00022833"/>
    </source>
</evidence>
<dbReference type="STRING" id="559304.G8YGY3"/>
<dbReference type="HOGENOM" id="CLU_114688_0_0_1"/>